<sequence length="58" mass="7208">MVFSHFKNRFTKFRFQFFSEKRIIDFLFRTHVENGPSPQKKIQIFPKKHETFIKPCWS</sequence>
<reference evidence="1 2" key="1">
    <citation type="submission" date="2013-01" db="EMBL/GenBank/DDBJ databases">
        <authorList>
            <person name="Harkins D.M."/>
            <person name="Durkin A.S."/>
            <person name="Brinkac L.M."/>
            <person name="Haft D.H."/>
            <person name="Selengut J.D."/>
            <person name="Sanka R."/>
            <person name="DePew J."/>
            <person name="Purushe J."/>
            <person name="Tulsiani S.M."/>
            <person name="Graham G.C."/>
            <person name="Burns M.-A."/>
            <person name="Dohnt M.F."/>
            <person name="Smythe L.D."/>
            <person name="McKay D.B."/>
            <person name="Craig S.B."/>
            <person name="Vinetz J.M."/>
            <person name="Sutton G.G."/>
            <person name="Nierman W.C."/>
            <person name="Fouts D.E."/>
        </authorList>
    </citation>
    <scope>NUCLEOTIDE SEQUENCE [LARGE SCALE GENOMIC DNA]</scope>
    <source>
        <strain evidence="1 2">LT2116</strain>
    </source>
</reference>
<evidence type="ECO:0000313" key="1">
    <source>
        <dbReference type="EMBL" id="EMF84045.1"/>
    </source>
</evidence>
<protein>
    <submittedName>
        <fullName evidence="1">Uncharacterized protein</fullName>
    </submittedName>
</protein>
<accession>M3H5H5</accession>
<dbReference type="EMBL" id="AHOR02000010">
    <property type="protein sequence ID" value="EMF84045.1"/>
    <property type="molecule type" value="Genomic_DNA"/>
</dbReference>
<dbReference type="AlphaFoldDB" id="M3H5H5"/>
<name>M3H5H5_9LEPT</name>
<gene>
    <name evidence="1" type="ORF">LEP1GSC188_4236</name>
</gene>
<dbReference type="Proteomes" id="UP000011770">
    <property type="component" value="Unassembled WGS sequence"/>
</dbReference>
<comment type="caution">
    <text evidence="1">The sequence shown here is derived from an EMBL/GenBank/DDBJ whole genome shotgun (WGS) entry which is preliminary data.</text>
</comment>
<evidence type="ECO:0000313" key="2">
    <source>
        <dbReference type="Proteomes" id="UP000011770"/>
    </source>
</evidence>
<organism evidence="1 2">
    <name type="scientific">Leptospira weilii serovar Topaz str. LT2116</name>
    <dbReference type="NCBI Taxonomy" id="1088540"/>
    <lineage>
        <taxon>Bacteria</taxon>
        <taxon>Pseudomonadati</taxon>
        <taxon>Spirochaetota</taxon>
        <taxon>Spirochaetia</taxon>
        <taxon>Leptospirales</taxon>
        <taxon>Leptospiraceae</taxon>
        <taxon>Leptospira</taxon>
    </lineage>
</organism>
<proteinExistence type="predicted"/>